<dbReference type="AlphaFoldDB" id="A0A4S9M1R3"/>
<protein>
    <recommendedName>
        <fullName evidence="4">Mitochondrial phosphate carrier protein</fullName>
    </recommendedName>
</protein>
<accession>A0A4S9M1R3</accession>
<organism evidence="2 3">
    <name type="scientific">Aureobasidium pullulans</name>
    <name type="common">Black yeast</name>
    <name type="synonym">Pullularia pullulans</name>
    <dbReference type="NCBI Taxonomy" id="5580"/>
    <lineage>
        <taxon>Eukaryota</taxon>
        <taxon>Fungi</taxon>
        <taxon>Dikarya</taxon>
        <taxon>Ascomycota</taxon>
        <taxon>Pezizomycotina</taxon>
        <taxon>Dothideomycetes</taxon>
        <taxon>Dothideomycetidae</taxon>
        <taxon>Dothideales</taxon>
        <taxon>Saccotheciaceae</taxon>
        <taxon>Aureobasidium</taxon>
    </lineage>
</organism>
<feature type="transmembrane region" description="Helical" evidence="1">
    <location>
        <begin position="12"/>
        <end position="33"/>
    </location>
</feature>
<evidence type="ECO:0000313" key="2">
    <source>
        <dbReference type="EMBL" id="THY36349.1"/>
    </source>
</evidence>
<dbReference type="PANTHER" id="PTHR40135:SF1">
    <property type="entry name" value="MITOCHONDRIAL PHOSPHATE CARRIER PROTEIN"/>
    <property type="match status" value="1"/>
</dbReference>
<gene>
    <name evidence="2" type="ORF">D6D01_00518</name>
</gene>
<keyword evidence="1" id="KW-0812">Transmembrane</keyword>
<evidence type="ECO:0008006" key="4">
    <source>
        <dbReference type="Google" id="ProtNLM"/>
    </source>
</evidence>
<reference evidence="2 3" key="1">
    <citation type="submission" date="2018-10" db="EMBL/GenBank/DDBJ databases">
        <title>Fifty Aureobasidium pullulans genomes reveal a recombining polyextremotolerant generalist.</title>
        <authorList>
            <person name="Gostincar C."/>
            <person name="Turk M."/>
            <person name="Zajc J."/>
            <person name="Gunde-Cimerman N."/>
        </authorList>
    </citation>
    <scope>NUCLEOTIDE SEQUENCE [LARGE SCALE GENOMIC DNA]</scope>
    <source>
        <strain evidence="2 3">EXF-6604</strain>
    </source>
</reference>
<sequence>MVLGPTARMWLPYLNFTVAISALGFQTAVLYPWHEELDKEFKVLKQEHREQLHLHQQVTIKKLEDLEKRLLVTEKAIPDSAVRMSHWTHGAALVSASGSSKLYAQPGSTHAKYAASRSWKLY</sequence>
<name>A0A4S9M1R3_AURPU</name>
<dbReference type="EMBL" id="QZBD01000007">
    <property type="protein sequence ID" value="THY36349.1"/>
    <property type="molecule type" value="Genomic_DNA"/>
</dbReference>
<dbReference type="PANTHER" id="PTHR40135">
    <property type="entry name" value="MITOCHONDRIAL PHOSPHATE CARRIER PROTEIN"/>
    <property type="match status" value="1"/>
</dbReference>
<comment type="caution">
    <text evidence="2">The sequence shown here is derived from an EMBL/GenBank/DDBJ whole genome shotgun (WGS) entry which is preliminary data.</text>
</comment>
<keyword evidence="1" id="KW-0472">Membrane</keyword>
<evidence type="ECO:0000256" key="1">
    <source>
        <dbReference type="SAM" id="Phobius"/>
    </source>
</evidence>
<keyword evidence="1" id="KW-1133">Transmembrane helix</keyword>
<proteinExistence type="predicted"/>
<dbReference type="Proteomes" id="UP000306584">
    <property type="component" value="Unassembled WGS sequence"/>
</dbReference>
<evidence type="ECO:0000313" key="3">
    <source>
        <dbReference type="Proteomes" id="UP000306584"/>
    </source>
</evidence>